<gene>
    <name evidence="2" type="ORF">ZHAS_00002124</name>
</gene>
<dbReference type="Proteomes" id="UP000030765">
    <property type="component" value="Unassembled WGS sequence"/>
</dbReference>
<protein>
    <submittedName>
        <fullName evidence="2 3">Uncharacterized protein</fullName>
    </submittedName>
</protein>
<organism evidence="2">
    <name type="scientific">Anopheles sinensis</name>
    <name type="common">Mosquito</name>
    <dbReference type="NCBI Taxonomy" id="74873"/>
    <lineage>
        <taxon>Eukaryota</taxon>
        <taxon>Metazoa</taxon>
        <taxon>Ecdysozoa</taxon>
        <taxon>Arthropoda</taxon>
        <taxon>Hexapoda</taxon>
        <taxon>Insecta</taxon>
        <taxon>Pterygota</taxon>
        <taxon>Neoptera</taxon>
        <taxon>Endopterygota</taxon>
        <taxon>Diptera</taxon>
        <taxon>Nematocera</taxon>
        <taxon>Culicoidea</taxon>
        <taxon>Culicidae</taxon>
        <taxon>Anophelinae</taxon>
        <taxon>Anopheles</taxon>
    </lineage>
</organism>
<reference evidence="2 4" key="1">
    <citation type="journal article" date="2014" name="BMC Genomics">
        <title>Genome sequence of Anopheles sinensis provides insight into genetics basis of mosquito competence for malaria parasites.</title>
        <authorList>
            <person name="Zhou D."/>
            <person name="Zhang D."/>
            <person name="Ding G."/>
            <person name="Shi L."/>
            <person name="Hou Q."/>
            <person name="Ye Y."/>
            <person name="Xu Y."/>
            <person name="Zhou H."/>
            <person name="Xiong C."/>
            <person name="Li S."/>
            <person name="Yu J."/>
            <person name="Hong S."/>
            <person name="Yu X."/>
            <person name="Zou P."/>
            <person name="Chen C."/>
            <person name="Chang X."/>
            <person name="Wang W."/>
            <person name="Lv Y."/>
            <person name="Sun Y."/>
            <person name="Ma L."/>
            <person name="Shen B."/>
            <person name="Zhu C."/>
        </authorList>
    </citation>
    <scope>NUCLEOTIDE SEQUENCE [LARGE SCALE GENOMIC DNA]</scope>
</reference>
<feature type="region of interest" description="Disordered" evidence="1">
    <location>
        <begin position="62"/>
        <end position="81"/>
    </location>
</feature>
<dbReference type="EnsemblMetazoa" id="ASIC002124-RA">
    <property type="protein sequence ID" value="ASIC002124-PA"/>
    <property type="gene ID" value="ASIC002124"/>
</dbReference>
<sequence length="81" mass="9441">MFHRRAKLIIRFTNVPRNPLQVDREPLPRCSCSRIGSAEVVIEILMKRLLFRWRRASLGPPDAAAMNDPRRSHAQTTYRKA</sequence>
<proteinExistence type="predicted"/>
<accession>A0A084VBT6</accession>
<keyword evidence="4" id="KW-1185">Reference proteome</keyword>
<dbReference type="AlphaFoldDB" id="A0A084VBT6"/>
<reference evidence="3" key="2">
    <citation type="submission" date="2020-05" db="UniProtKB">
        <authorList>
            <consortium name="EnsemblMetazoa"/>
        </authorList>
    </citation>
    <scope>IDENTIFICATION</scope>
</reference>
<dbReference type="EMBL" id="ATLV01009463">
    <property type="status" value="NOT_ANNOTATED_CDS"/>
    <property type="molecule type" value="Genomic_DNA"/>
</dbReference>
<evidence type="ECO:0000313" key="3">
    <source>
        <dbReference type="EnsemblMetazoa" id="ASIC002124-PA"/>
    </source>
</evidence>
<dbReference type="EMBL" id="KE524531">
    <property type="protein sequence ID" value="KFB35430.1"/>
    <property type="molecule type" value="Genomic_DNA"/>
</dbReference>
<name>A0A084VBT6_ANOSI</name>
<evidence type="ECO:0000256" key="1">
    <source>
        <dbReference type="SAM" id="MobiDB-lite"/>
    </source>
</evidence>
<evidence type="ECO:0000313" key="4">
    <source>
        <dbReference type="Proteomes" id="UP000030765"/>
    </source>
</evidence>
<evidence type="ECO:0000313" key="2">
    <source>
        <dbReference type="EMBL" id="KFB35430.1"/>
    </source>
</evidence>
<dbReference type="VEuPathDB" id="VectorBase:ASIC002124"/>